<comment type="caution">
    <text evidence="1">The sequence shown here is derived from an EMBL/GenBank/DDBJ whole genome shotgun (WGS) entry which is preliminary data.</text>
</comment>
<name>A0A419RNG8_9SPHN</name>
<dbReference type="Proteomes" id="UP000285232">
    <property type="component" value="Unassembled WGS sequence"/>
</dbReference>
<sequence length="212" mass="24292">MSAGSTNSQDVFVNCRFDPDWNSRFEALVFAVIACGFRVRCAREVDNAAETRIDKLYRIIAESRYGVHDLSCVQLDRDSNLPRFNMPLELGFFLAARKYGGERQKEKRCLIFDAELYRYQQFISDLNGMDITAHQDDPTHMVVAVRNFLQTESRRKTIPTGQNIELSYAAFVTARHDLLASAELAQDNLLFADFEKLVIAWVREDDRLGSHA</sequence>
<evidence type="ECO:0000313" key="1">
    <source>
        <dbReference type="EMBL" id="RJY06937.1"/>
    </source>
</evidence>
<organism evidence="1 2">
    <name type="scientific">Aurantiacibacter aquimixticola</name>
    <dbReference type="NCBI Taxonomy" id="1958945"/>
    <lineage>
        <taxon>Bacteria</taxon>
        <taxon>Pseudomonadati</taxon>
        <taxon>Pseudomonadota</taxon>
        <taxon>Alphaproteobacteria</taxon>
        <taxon>Sphingomonadales</taxon>
        <taxon>Erythrobacteraceae</taxon>
        <taxon>Aurantiacibacter</taxon>
    </lineage>
</organism>
<dbReference type="EMBL" id="RAHX01000002">
    <property type="protein sequence ID" value="RJY06937.1"/>
    <property type="molecule type" value="Genomic_DNA"/>
</dbReference>
<accession>A0A419RNG8</accession>
<reference evidence="1 2" key="1">
    <citation type="journal article" date="2017" name="Int. J. Syst. Evol. Microbiol.">
        <title>Erythrobacter aquimixticola sp. nov., isolated from the junction between the ocean and a freshwater spring.</title>
        <authorList>
            <person name="Park S."/>
            <person name="Jung Y.T."/>
            <person name="Choi S.J."/>
            <person name="Yoon J.H."/>
        </authorList>
    </citation>
    <scope>NUCLEOTIDE SEQUENCE [LARGE SCALE GENOMIC DNA]</scope>
    <source>
        <strain evidence="1 2">JSSK-14</strain>
    </source>
</reference>
<dbReference type="OrthoDB" id="7596615at2"/>
<proteinExistence type="predicted"/>
<dbReference type="RefSeq" id="WP_120049434.1">
    <property type="nucleotide sequence ID" value="NZ_RAHX01000002.1"/>
</dbReference>
<keyword evidence="2" id="KW-1185">Reference proteome</keyword>
<gene>
    <name evidence="1" type="ORF">D6201_12735</name>
</gene>
<evidence type="ECO:0000313" key="2">
    <source>
        <dbReference type="Proteomes" id="UP000285232"/>
    </source>
</evidence>
<protein>
    <submittedName>
        <fullName evidence="1">Uncharacterized protein</fullName>
    </submittedName>
</protein>
<dbReference type="AlphaFoldDB" id="A0A419RNG8"/>